<evidence type="ECO:0000313" key="1">
    <source>
        <dbReference type="EMBL" id="KDO19395.1"/>
    </source>
</evidence>
<dbReference type="VEuPathDB" id="FungiDB:SPRG_21502"/>
<dbReference type="AlphaFoldDB" id="A0A067BRG6"/>
<dbReference type="EMBL" id="KK583353">
    <property type="protein sequence ID" value="KDO19395.1"/>
    <property type="molecule type" value="Genomic_DNA"/>
</dbReference>
<organism evidence="1 2">
    <name type="scientific">Saprolegnia parasitica (strain CBS 223.65)</name>
    <dbReference type="NCBI Taxonomy" id="695850"/>
    <lineage>
        <taxon>Eukaryota</taxon>
        <taxon>Sar</taxon>
        <taxon>Stramenopiles</taxon>
        <taxon>Oomycota</taxon>
        <taxon>Saprolegniomycetes</taxon>
        <taxon>Saprolegniales</taxon>
        <taxon>Saprolegniaceae</taxon>
        <taxon>Saprolegnia</taxon>
    </lineage>
</organism>
<sequence>MSTSHGAMKHQVLQTATKIKLRELNAHEQRLRSHYAALLAAANHAEAPMRDQLEALYAGVKDLQVVQTPLHPDLDHMGALADFAKSDVWTTAQAVAQHRSSLLKEIDQRQSLWRHNKLLGALLHESLAEELAPVDAEWEARAEYGREKWVRVRDALSSVRIELSEFSEAFRLRAKVSSADVVEASTLLLRDAATLADDLADVLTIELGNLTEFAWPVDGVAVKFKRGISGRYRCHLQEDAVSLLLFQHVGMVWGSKIREQMATLLHALEPTARPARGSVDATRKELRDVFTLAALNTSSGSYDEVSGEVKSGFAGASKLDLLRMLSAEAQYQTAFTPENEAKSLTAVTTDLAFFGPSISHTAVLGCLRFFGVDETTRGILTRYMQLPLVFPGATSPRTMQRGLSVGRAMTMFLSEVILFVMDFSVRSTTGIHLFRRHDDIIFFDADGDKAAAAWRAMQAWNDVAGLSFNVEKSGSVLLSSALSGVHAAPAPLPSTPIRWGLLELQSDATVRILDDKVDAFALELRDRLAAAPSVFRWINVYNKYMVFFVRNFGSVSPVFGLSHADAVAETLRRVHRKVFPNGNVLAALQARIVQRHPGLLGETLPAAWAQWPLTLGGLGLHNPFLVVWSLRRALLDHLESYHTRVHEPWPKERSHWQWRAAFSTEAMRLRERYNVFEETIERDGLEAAFETVELADLRQFTTLPGHETTFDAKYRVRSLPEVLKRAGANETPHLKNEYAACLSQVTETSPNNAAWWLTSTGSAVSGQLLTANKLQPYWYWLAQLYSDQFSAEFGTVAFFSRELLPSQLIETIEKTAVSW</sequence>
<gene>
    <name evidence="1" type="ORF">SPRG_21502</name>
</gene>
<name>A0A067BRG6_SAPPC</name>
<dbReference type="PANTHER" id="PTHR37015">
    <property type="entry name" value="REVERSE TRANSCRIPTASE DOMAIN-CONTAINING PROTEIN"/>
    <property type="match status" value="1"/>
</dbReference>
<dbReference type="OrthoDB" id="74545at2759"/>
<dbReference type="KEGG" id="spar:SPRG_21502"/>
<keyword evidence="2" id="KW-1185">Reference proteome</keyword>
<dbReference type="Proteomes" id="UP000030745">
    <property type="component" value="Unassembled WGS sequence"/>
</dbReference>
<dbReference type="PANTHER" id="PTHR37015:SF2">
    <property type="entry name" value="REVERSE TRANSCRIPTASE DOMAIN-CONTAINING PROTEIN"/>
    <property type="match status" value="1"/>
</dbReference>
<accession>A0A067BRG6</accession>
<dbReference type="GeneID" id="24142204"/>
<reference evidence="1 2" key="1">
    <citation type="journal article" date="2013" name="PLoS Genet.">
        <title>Distinctive expansion of potential virulence genes in the genome of the oomycete fish pathogen Saprolegnia parasitica.</title>
        <authorList>
            <person name="Jiang R.H."/>
            <person name="de Bruijn I."/>
            <person name="Haas B.J."/>
            <person name="Belmonte R."/>
            <person name="Lobach L."/>
            <person name="Christie J."/>
            <person name="van den Ackerveken G."/>
            <person name="Bottin A."/>
            <person name="Bulone V."/>
            <person name="Diaz-Moreno S.M."/>
            <person name="Dumas B."/>
            <person name="Fan L."/>
            <person name="Gaulin E."/>
            <person name="Govers F."/>
            <person name="Grenville-Briggs L.J."/>
            <person name="Horner N.R."/>
            <person name="Levin J.Z."/>
            <person name="Mammella M."/>
            <person name="Meijer H.J."/>
            <person name="Morris P."/>
            <person name="Nusbaum C."/>
            <person name="Oome S."/>
            <person name="Phillips A.J."/>
            <person name="van Rooyen D."/>
            <person name="Rzeszutek E."/>
            <person name="Saraiva M."/>
            <person name="Secombes C.J."/>
            <person name="Seidl M.F."/>
            <person name="Snel B."/>
            <person name="Stassen J.H."/>
            <person name="Sykes S."/>
            <person name="Tripathy S."/>
            <person name="van den Berg H."/>
            <person name="Vega-Arreguin J.C."/>
            <person name="Wawra S."/>
            <person name="Young S.K."/>
            <person name="Zeng Q."/>
            <person name="Dieguez-Uribeondo J."/>
            <person name="Russ C."/>
            <person name="Tyler B.M."/>
            <person name="van West P."/>
        </authorList>
    </citation>
    <scope>NUCLEOTIDE SEQUENCE [LARGE SCALE GENOMIC DNA]</scope>
    <source>
        <strain evidence="1 2">CBS 223.65</strain>
    </source>
</reference>
<proteinExistence type="predicted"/>
<dbReference type="RefSeq" id="XP_012209899.1">
    <property type="nucleotide sequence ID" value="XM_012354509.1"/>
</dbReference>
<evidence type="ECO:0000313" key="2">
    <source>
        <dbReference type="Proteomes" id="UP000030745"/>
    </source>
</evidence>
<protein>
    <submittedName>
        <fullName evidence="1">Uncharacterized protein</fullName>
    </submittedName>
</protein>
<dbReference type="STRING" id="695850.A0A067BRG6"/>